<feature type="region of interest" description="Disordered" evidence="5">
    <location>
        <begin position="1518"/>
        <end position="1539"/>
    </location>
</feature>
<feature type="repeat" description="TPR" evidence="3">
    <location>
        <begin position="736"/>
        <end position="769"/>
    </location>
</feature>
<reference evidence="6" key="1">
    <citation type="submission" date="2022-06" db="EMBL/GenBank/DDBJ databases">
        <authorList>
            <consortium name="SYNGENTA / RWTH Aachen University"/>
        </authorList>
    </citation>
    <scope>NUCLEOTIDE SEQUENCE</scope>
</reference>
<evidence type="ECO:0000256" key="1">
    <source>
        <dbReference type="ARBA" id="ARBA00022737"/>
    </source>
</evidence>
<feature type="repeat" description="TPR" evidence="3">
    <location>
        <begin position="642"/>
        <end position="675"/>
    </location>
</feature>
<evidence type="ECO:0000256" key="5">
    <source>
        <dbReference type="SAM" id="MobiDB-lite"/>
    </source>
</evidence>
<keyword evidence="7" id="KW-1185">Reference proteome</keyword>
<dbReference type="InterPro" id="IPR011990">
    <property type="entry name" value="TPR-like_helical_dom_sf"/>
</dbReference>
<feature type="repeat" description="TPR" evidence="3">
    <location>
        <begin position="1271"/>
        <end position="1304"/>
    </location>
</feature>
<dbReference type="GO" id="GO:0006401">
    <property type="term" value="P:RNA catabolic process"/>
    <property type="evidence" value="ECO:0007669"/>
    <property type="project" value="InterPro"/>
</dbReference>
<dbReference type="Pfam" id="PF13181">
    <property type="entry name" value="TPR_8"/>
    <property type="match status" value="3"/>
</dbReference>
<keyword evidence="4" id="KW-0175">Coiled coil</keyword>
<dbReference type="Proteomes" id="UP001153365">
    <property type="component" value="Unassembled WGS sequence"/>
</dbReference>
<protein>
    <recommendedName>
        <fullName evidence="8">Superkiller protein 3</fullName>
    </recommendedName>
</protein>
<dbReference type="SMART" id="SM00028">
    <property type="entry name" value="TPR"/>
    <property type="match status" value="10"/>
</dbReference>
<dbReference type="PROSITE" id="PS50005">
    <property type="entry name" value="TPR"/>
    <property type="match status" value="3"/>
</dbReference>
<evidence type="ECO:0000256" key="4">
    <source>
        <dbReference type="SAM" id="Coils"/>
    </source>
</evidence>
<evidence type="ECO:0000256" key="3">
    <source>
        <dbReference type="PROSITE-ProRule" id="PRU00339"/>
    </source>
</evidence>
<evidence type="ECO:0008006" key="8">
    <source>
        <dbReference type="Google" id="ProtNLM"/>
    </source>
</evidence>
<evidence type="ECO:0000313" key="6">
    <source>
        <dbReference type="EMBL" id="CAH7680108.1"/>
    </source>
</evidence>
<sequence>MSSSAVKAHLRRARESISSKDWKTAEEESKVVLGLDDKSYHANVFLGLACLNLGDFKQSESAYRSAIVIDHNQTLAWQGLTGLYEKIDDQDSLIEVLKQQAQLWNQKGDGLKLAETLSKLLSIPSKSQEQSISILSLFLPDSVYYPLLTAFSETTEVTDQSLVQVQDLIINSLRNIQGLIKSVKSQLSESVSKEISKRRTRLTSVPKTAAQTRAEVISELYPSSTLPRFLNLVLDHQAAEESDRRQAELELLDFYLELLQSLPHNLSIEEGEENVQSLRENVQQSVTSSTKEEERLDLQSSDCHQKQSSNKAWVRGKVEELARGRTILRIDHQPSWDIVLDWGQVLGPGQSKDPLNHLDTFTSISPDSPLSRLIVAFKKFNSTDSDESKEGEEEEEEEDNYEGMIEEIETCFESAQNHSILAHHLTASVYNDLKEWKKLIEVSQHGLSSLTSLEKKIGKELDQSRKVLSQHLAIGLTYHNPPANHLRATRILNHLLVTEPENCPVLVAKANVLQHAKQWEPAADLFARSLQVDSTEEFLNVTERLDVRSRRAWCLIELGKFQEALEIFEEVIKLLEELHQSDLVQDDLIAHSLAENWHRLGICKWSMSKSLLEESSGTDSEKLKQEAHSCFIKSIKYDTTLASSFTYLGLYYSEQGDHKRSSKCFQKAFELDANQDVAAQRLATEFAEEREWDLVEVISKKLITGGIFTEEESQDLNSGESLDYNPQRLSNYSKNAWAWRALGMVQLSKGRFQEALTTLKRAIRFSAEDGNVWMMLGLASKGTGRYVAALRAFIRARQLLKDTAQSKSDSSDAQTGWHIEFCIADVQRQLGLLEPSIVLLQHISTSQPDQIIVKTVLVETRFILAIERLRLGEFSQAESDLINCLDSVQEILESSKTRLETKAGWKIVGDVFSRFGQLNRTLPIKTLSLTAESQKDQNDQRLKAQLSFFINFAAKLNVDGCLERFDSVTCLETSAIGAENGSTGLFLLASAIAYKVRVMIQLSEFEAHKEDFHDEELAQAWSEFAISLGDLSRWLDSTSKAASLCDQSTSFKTIAGPKSTLAQAIKAMRSGLRIDPNNSNHWNTLGCLSFELSPRLSQHSLIRSIELNPKSYIAWANLGFFYLTHSALDLANEAFLRSQTVEPEWSLAWLGQALIAYLNHDHDESFRLAEHAYSLSLDSTNLIETYFATISLKRFFTDFAAYNNSSLVLQASKSLVQRNPLDSTILNLHSMILESLGEDLELCLSFLERSEGILEEVYEISESDDVEYRFMVTNMNLGRIRLIKGDYHGAIEAFETVENLRPRFGRSSSSKKDHISDLKKILIIRAQVGCGIGLSKHLLTKSIGNNNEKEEEEENRMKKLKEVLEEVEEDERLDESIGTLISSSIKSIIAKVLYARGCMIESQKILVETVKQMIEAVDHSEGALDFELIGSLLSLLVMKEPDELITKVLRLEYESGLERDEEFIKEQEKQDDLKSYSNEEVEEYRKTKVIERFYEQKNRLVPNLLKFIETEKDKKFHQESSGIKKTMNNEGEEQGEGEDDRSIRFENLFLKQFEDKRIIRGPMMTLIERILEVKTLRASEEDSVPIGVLEDLKRLMASMREEELKDKKDLSLDDGLMRSKIVDTGDGRNSKAKRLLTERANEEVGIKGLLCLPEQSDFLEKK</sequence>
<keyword evidence="1" id="KW-0677">Repeat</keyword>
<dbReference type="InterPro" id="IPR039226">
    <property type="entry name" value="Ski3/TTC37"/>
</dbReference>
<name>A0AAV0B5K7_PHAPC</name>
<comment type="caution">
    <text evidence="6">The sequence shown here is derived from an EMBL/GenBank/DDBJ whole genome shotgun (WGS) entry which is preliminary data.</text>
</comment>
<dbReference type="GO" id="GO:0055087">
    <property type="term" value="C:Ski complex"/>
    <property type="evidence" value="ECO:0007669"/>
    <property type="project" value="InterPro"/>
</dbReference>
<keyword evidence="2 3" id="KW-0802">TPR repeat</keyword>
<dbReference type="InterPro" id="IPR019734">
    <property type="entry name" value="TPR_rpt"/>
</dbReference>
<dbReference type="SUPFAM" id="SSF48452">
    <property type="entry name" value="TPR-like"/>
    <property type="match status" value="4"/>
</dbReference>
<proteinExistence type="predicted"/>
<dbReference type="Pfam" id="PF13432">
    <property type="entry name" value="TPR_16"/>
    <property type="match status" value="1"/>
</dbReference>
<dbReference type="PANTHER" id="PTHR15704">
    <property type="entry name" value="SUPERKILLER 3 PROTEIN-RELATED"/>
    <property type="match status" value="1"/>
</dbReference>
<feature type="coiled-coil region" evidence="4">
    <location>
        <begin position="1343"/>
        <end position="1370"/>
    </location>
</feature>
<evidence type="ECO:0000256" key="2">
    <source>
        <dbReference type="ARBA" id="ARBA00022803"/>
    </source>
</evidence>
<evidence type="ECO:0000313" key="7">
    <source>
        <dbReference type="Proteomes" id="UP001153365"/>
    </source>
</evidence>
<dbReference type="Gene3D" id="1.25.40.10">
    <property type="entry name" value="Tetratricopeptide repeat domain"/>
    <property type="match status" value="4"/>
</dbReference>
<feature type="compositionally biased region" description="Polar residues" evidence="5">
    <location>
        <begin position="1519"/>
        <end position="1529"/>
    </location>
</feature>
<dbReference type="EMBL" id="CALTRL010003293">
    <property type="protein sequence ID" value="CAH7680108.1"/>
    <property type="molecule type" value="Genomic_DNA"/>
</dbReference>
<dbReference type="PANTHER" id="PTHR15704:SF7">
    <property type="entry name" value="SUPERKILLER COMPLEX PROTEIN 3"/>
    <property type="match status" value="1"/>
</dbReference>
<accession>A0AAV0B5K7</accession>
<gene>
    <name evidence="6" type="ORF">PPACK8108_LOCUS13323</name>
</gene>
<feature type="compositionally biased region" description="Acidic residues" evidence="5">
    <location>
        <begin position="1530"/>
        <end position="1539"/>
    </location>
</feature>
<organism evidence="6 7">
    <name type="scientific">Phakopsora pachyrhizi</name>
    <name type="common">Asian soybean rust disease fungus</name>
    <dbReference type="NCBI Taxonomy" id="170000"/>
    <lineage>
        <taxon>Eukaryota</taxon>
        <taxon>Fungi</taxon>
        <taxon>Dikarya</taxon>
        <taxon>Basidiomycota</taxon>
        <taxon>Pucciniomycotina</taxon>
        <taxon>Pucciniomycetes</taxon>
        <taxon>Pucciniales</taxon>
        <taxon>Phakopsoraceae</taxon>
        <taxon>Phakopsora</taxon>
    </lineage>
</organism>